<evidence type="ECO:0000313" key="10">
    <source>
        <dbReference type="EMBL" id="RXJ71822.1"/>
    </source>
</evidence>
<sequence length="394" mass="43857">MRTFFLQITLSVLLGFIFAKAVSEAYLTLWVEEFSPDTPSICKPGVLNSAEEISYSCKDGETCSDSFICLIDTDVEKISAYPPMQGFSDGGTPVAMKLEKDDPYVFVSRAYAFRIWTVDLLLQLGCTLLVMGGILFSWSRGLGRLEELSSALSCGDLRRRVRLHGPEPVKSLIANQHAMADSILRLQRKKKLIFGSLPHDIRTPLAAIQLTTDILSQHEGDSKFLRNKLSGQVSNLNLICESSLHLYKILNNEVELHKEQFTFESVLIDSLALIPEDKCYRFVNCNQTLISDKKLVTILLQNSLSNAFRYTKSCVDVSFKSYPHHDVIRINDDGPGFPDDVVATFRNKDTSLIKNADGFGIGLVLIYELTMLLSGQVVISNTEAGGEVLVVINK</sequence>
<comment type="subcellular location">
    <subcellularLocation>
        <location evidence="2">Cell membrane</location>
        <topology evidence="2">Multi-pass membrane protein</topology>
    </subcellularLocation>
</comment>
<dbReference type="InterPro" id="IPR005467">
    <property type="entry name" value="His_kinase_dom"/>
</dbReference>
<dbReference type="Proteomes" id="UP000290287">
    <property type="component" value="Unassembled WGS sequence"/>
</dbReference>
<dbReference type="AlphaFoldDB" id="A0A4Q0YLX6"/>
<dbReference type="EMBL" id="PEIB01000031">
    <property type="protein sequence ID" value="RXJ71822.1"/>
    <property type="molecule type" value="Genomic_DNA"/>
</dbReference>
<dbReference type="InterPro" id="IPR050980">
    <property type="entry name" value="2C_sensor_his_kinase"/>
</dbReference>
<reference evidence="10 12" key="1">
    <citation type="submission" date="2017-10" db="EMBL/GenBank/DDBJ databases">
        <title>Nyctiphanis sp. nov., isolated from the stomach of the euphausiid Nyctiphanes simplex (Hansen, 1911) in the Gulf of California.</title>
        <authorList>
            <person name="Gomez-Gil B."/>
            <person name="Aguilar-Mendez M."/>
            <person name="Lopez-Cortes A."/>
            <person name="Gomez-Gutierrez J."/>
            <person name="Roque A."/>
            <person name="Lang E."/>
            <person name="Gonzalez-Castillo A."/>
        </authorList>
    </citation>
    <scope>NUCLEOTIDE SEQUENCE [LARGE SCALE GENOMIC DNA]</scope>
    <source>
        <strain evidence="10 12">CAIM 600</strain>
    </source>
</reference>
<dbReference type="InterPro" id="IPR003661">
    <property type="entry name" value="HisK_dim/P_dom"/>
</dbReference>
<evidence type="ECO:0000256" key="7">
    <source>
        <dbReference type="ARBA" id="ARBA00022777"/>
    </source>
</evidence>
<dbReference type="SMART" id="SM00388">
    <property type="entry name" value="HisKA"/>
    <property type="match status" value="1"/>
</dbReference>
<dbReference type="Pfam" id="PF02518">
    <property type="entry name" value="HATPase_c"/>
    <property type="match status" value="1"/>
</dbReference>
<dbReference type="CDD" id="cd00082">
    <property type="entry name" value="HisKA"/>
    <property type="match status" value="1"/>
</dbReference>
<dbReference type="EMBL" id="PEIB01000018">
    <property type="protein sequence ID" value="RXJ72573.1"/>
    <property type="molecule type" value="Genomic_DNA"/>
</dbReference>
<comment type="caution">
    <text evidence="10">The sequence shown here is derived from an EMBL/GenBank/DDBJ whole genome shotgun (WGS) entry which is preliminary data.</text>
</comment>
<keyword evidence="12" id="KW-1185">Reference proteome</keyword>
<dbReference type="InterPro" id="IPR036890">
    <property type="entry name" value="HATPase_C_sf"/>
</dbReference>
<dbReference type="SUPFAM" id="SSF55874">
    <property type="entry name" value="ATPase domain of HSP90 chaperone/DNA topoisomerase II/histidine kinase"/>
    <property type="match status" value="1"/>
</dbReference>
<keyword evidence="8" id="KW-0067">ATP-binding</keyword>
<dbReference type="Pfam" id="PF00512">
    <property type="entry name" value="HisKA"/>
    <property type="match status" value="1"/>
</dbReference>
<organism evidence="10 12">
    <name type="scientific">Veronia nyctiphanis</name>
    <dbReference type="NCBI Taxonomy" id="1278244"/>
    <lineage>
        <taxon>Bacteria</taxon>
        <taxon>Pseudomonadati</taxon>
        <taxon>Pseudomonadota</taxon>
        <taxon>Gammaproteobacteria</taxon>
        <taxon>Vibrionales</taxon>
        <taxon>Vibrionaceae</taxon>
        <taxon>Veronia</taxon>
    </lineage>
</organism>
<dbReference type="Gene3D" id="3.30.565.10">
    <property type="entry name" value="Histidine kinase-like ATPase, C-terminal domain"/>
    <property type="match status" value="1"/>
</dbReference>
<name>A0A4Q0YLX6_9GAMM</name>
<evidence type="ECO:0000256" key="1">
    <source>
        <dbReference type="ARBA" id="ARBA00000085"/>
    </source>
</evidence>
<evidence type="ECO:0000256" key="8">
    <source>
        <dbReference type="ARBA" id="ARBA00022840"/>
    </source>
</evidence>
<dbReference type="GO" id="GO:0000155">
    <property type="term" value="F:phosphorelay sensor kinase activity"/>
    <property type="evidence" value="ECO:0007669"/>
    <property type="project" value="InterPro"/>
</dbReference>
<keyword evidence="7" id="KW-0418">Kinase</keyword>
<dbReference type="SMART" id="SM00387">
    <property type="entry name" value="HATPase_c"/>
    <property type="match status" value="1"/>
</dbReference>
<dbReference type="PANTHER" id="PTHR44936:SF10">
    <property type="entry name" value="SENSOR PROTEIN RSTB"/>
    <property type="match status" value="1"/>
</dbReference>
<evidence type="ECO:0000256" key="3">
    <source>
        <dbReference type="ARBA" id="ARBA00012438"/>
    </source>
</evidence>
<evidence type="ECO:0000259" key="9">
    <source>
        <dbReference type="PROSITE" id="PS50109"/>
    </source>
</evidence>
<evidence type="ECO:0000256" key="6">
    <source>
        <dbReference type="ARBA" id="ARBA00022741"/>
    </source>
</evidence>
<dbReference type="GO" id="GO:0005524">
    <property type="term" value="F:ATP binding"/>
    <property type="evidence" value="ECO:0007669"/>
    <property type="project" value="UniProtKB-KW"/>
</dbReference>
<dbReference type="OrthoDB" id="9804645at2"/>
<dbReference type="SUPFAM" id="SSF47384">
    <property type="entry name" value="Homodimeric domain of signal transducing histidine kinase"/>
    <property type="match status" value="1"/>
</dbReference>
<accession>A0A4Q0YLX6</accession>
<dbReference type="RefSeq" id="WP_129122923.1">
    <property type="nucleotide sequence ID" value="NZ_PEIB01000018.1"/>
</dbReference>
<evidence type="ECO:0000256" key="4">
    <source>
        <dbReference type="ARBA" id="ARBA00022475"/>
    </source>
</evidence>
<dbReference type="Gene3D" id="1.10.287.130">
    <property type="match status" value="1"/>
</dbReference>
<dbReference type="InterPro" id="IPR036097">
    <property type="entry name" value="HisK_dim/P_sf"/>
</dbReference>
<dbReference type="EC" id="2.7.13.3" evidence="3"/>
<keyword evidence="4" id="KW-1003">Cell membrane</keyword>
<keyword evidence="5" id="KW-0808">Transferase</keyword>
<dbReference type="InterPro" id="IPR003594">
    <property type="entry name" value="HATPase_dom"/>
</dbReference>
<keyword evidence="6" id="KW-0547">Nucleotide-binding</keyword>
<dbReference type="GO" id="GO:0005886">
    <property type="term" value="C:plasma membrane"/>
    <property type="evidence" value="ECO:0007669"/>
    <property type="project" value="UniProtKB-SubCell"/>
</dbReference>
<protein>
    <recommendedName>
        <fullName evidence="3">histidine kinase</fullName>
        <ecNumber evidence="3">2.7.13.3</ecNumber>
    </recommendedName>
</protein>
<evidence type="ECO:0000313" key="11">
    <source>
        <dbReference type="EMBL" id="RXJ72573.1"/>
    </source>
</evidence>
<comment type="catalytic activity">
    <reaction evidence="1">
        <text>ATP + protein L-histidine = ADP + protein N-phospho-L-histidine.</text>
        <dbReference type="EC" id="2.7.13.3"/>
    </reaction>
</comment>
<evidence type="ECO:0000313" key="12">
    <source>
        <dbReference type="Proteomes" id="UP000290287"/>
    </source>
</evidence>
<feature type="domain" description="Histidine kinase" evidence="9">
    <location>
        <begin position="196"/>
        <end position="394"/>
    </location>
</feature>
<evidence type="ECO:0000256" key="5">
    <source>
        <dbReference type="ARBA" id="ARBA00022679"/>
    </source>
</evidence>
<gene>
    <name evidence="11" type="ORF">CS022_14780</name>
    <name evidence="10" type="ORF">CS022_19325</name>
</gene>
<dbReference type="PANTHER" id="PTHR44936">
    <property type="entry name" value="SENSOR PROTEIN CREC"/>
    <property type="match status" value="1"/>
</dbReference>
<dbReference type="PROSITE" id="PS50109">
    <property type="entry name" value="HIS_KIN"/>
    <property type="match status" value="1"/>
</dbReference>
<evidence type="ECO:0000256" key="2">
    <source>
        <dbReference type="ARBA" id="ARBA00004651"/>
    </source>
</evidence>
<proteinExistence type="predicted"/>
<keyword evidence="4" id="KW-0472">Membrane</keyword>